<dbReference type="InParanoid" id="A0A2P5HJF5"/>
<feature type="compositionally biased region" description="Basic and acidic residues" evidence="1">
    <location>
        <begin position="291"/>
        <end position="300"/>
    </location>
</feature>
<keyword evidence="4" id="KW-1185">Reference proteome</keyword>
<dbReference type="AlphaFoldDB" id="A0A2P5HJF5"/>
<dbReference type="SUPFAM" id="SSF56300">
    <property type="entry name" value="Metallo-dependent phosphatases"/>
    <property type="match status" value="1"/>
</dbReference>
<dbReference type="Gene3D" id="3.60.21.10">
    <property type="match status" value="1"/>
</dbReference>
<dbReference type="Proteomes" id="UP000094444">
    <property type="component" value="Unassembled WGS sequence"/>
</dbReference>
<dbReference type="EMBL" id="MAVT02001657">
    <property type="protein sequence ID" value="POS70386.1"/>
    <property type="molecule type" value="Genomic_DNA"/>
</dbReference>
<dbReference type="GO" id="GO:0016787">
    <property type="term" value="F:hydrolase activity"/>
    <property type="evidence" value="ECO:0007669"/>
    <property type="project" value="InterPro"/>
</dbReference>
<dbReference type="PANTHER" id="PTHR37844">
    <property type="entry name" value="SER/THR PROTEIN PHOSPHATASE SUPERFAMILY (AFU_ORTHOLOGUE AFUA_1G14840)"/>
    <property type="match status" value="1"/>
</dbReference>
<dbReference type="InterPro" id="IPR029052">
    <property type="entry name" value="Metallo-depent_PP-like"/>
</dbReference>
<comment type="caution">
    <text evidence="3">The sequence shown here is derived from an EMBL/GenBank/DDBJ whole genome shotgun (WGS) entry which is preliminary data.</text>
</comment>
<name>A0A2P5HJF5_DIAHE</name>
<accession>A0A2P5HJF5</accession>
<feature type="domain" description="Calcineurin-like phosphoesterase" evidence="2">
    <location>
        <begin position="1"/>
        <end position="230"/>
    </location>
</feature>
<evidence type="ECO:0000256" key="1">
    <source>
        <dbReference type="SAM" id="MobiDB-lite"/>
    </source>
</evidence>
<sequence>MKIQLLSDLHLETPKAYDIYEITPTAPCLALLGDIGCICDPGYLTFLNAQLKQFKIVFHVLGNHEPYGSSWGSVTAKLHKFQEKNQRQRVANPGLGEYILLDQNEHHLPEHNTTVLGCTLFSNIPQTSLKDVSFGLNDFFRIDSWTVEDHVSAHIRDLTWLNSRVTALFQEEPGRKIIIFTHHSPTLDLRTVNPRTAGNKTSSGFATDLSGEPCWIGENVVFWAYGHTHYNFPLWRDQDSGIFVYRNQRGYYFSQASGFAGTEAVNIGRDGKVTAEEWTDEPASPAILAPDPRRGDHGST</sequence>
<gene>
    <name evidence="3" type="ORF">DHEL01_v211223</name>
</gene>
<dbReference type="InterPro" id="IPR004843">
    <property type="entry name" value="Calcineurin-like_PHP"/>
</dbReference>
<proteinExistence type="predicted"/>
<dbReference type="Pfam" id="PF00149">
    <property type="entry name" value="Metallophos"/>
    <property type="match status" value="1"/>
</dbReference>
<evidence type="ECO:0000313" key="3">
    <source>
        <dbReference type="EMBL" id="POS70386.1"/>
    </source>
</evidence>
<organism evidence="3 4">
    <name type="scientific">Diaporthe helianthi</name>
    <dbReference type="NCBI Taxonomy" id="158607"/>
    <lineage>
        <taxon>Eukaryota</taxon>
        <taxon>Fungi</taxon>
        <taxon>Dikarya</taxon>
        <taxon>Ascomycota</taxon>
        <taxon>Pezizomycotina</taxon>
        <taxon>Sordariomycetes</taxon>
        <taxon>Sordariomycetidae</taxon>
        <taxon>Diaporthales</taxon>
        <taxon>Diaporthaceae</taxon>
        <taxon>Diaporthe</taxon>
    </lineage>
</organism>
<dbReference type="OrthoDB" id="550558at2759"/>
<evidence type="ECO:0000313" key="4">
    <source>
        <dbReference type="Proteomes" id="UP000094444"/>
    </source>
</evidence>
<dbReference type="PANTHER" id="PTHR37844:SF2">
    <property type="entry name" value="SER_THR PROTEIN PHOSPHATASE SUPERFAMILY (AFU_ORTHOLOGUE AFUA_1G14840)"/>
    <property type="match status" value="1"/>
</dbReference>
<feature type="region of interest" description="Disordered" evidence="1">
    <location>
        <begin position="276"/>
        <end position="300"/>
    </location>
</feature>
<evidence type="ECO:0000259" key="2">
    <source>
        <dbReference type="Pfam" id="PF00149"/>
    </source>
</evidence>
<protein>
    <submittedName>
        <fullName evidence="3">Calcineurin-like phosphoesterase</fullName>
    </submittedName>
</protein>
<reference evidence="3" key="1">
    <citation type="submission" date="2017-09" db="EMBL/GenBank/DDBJ databases">
        <title>Polyketide synthases of a Diaporthe helianthi virulent isolate.</title>
        <authorList>
            <person name="Baroncelli R."/>
        </authorList>
    </citation>
    <scope>NUCLEOTIDE SEQUENCE [LARGE SCALE GENOMIC DNA]</scope>
    <source>
        <strain evidence="3">7/96</strain>
    </source>
</reference>